<dbReference type="GO" id="GO:0031176">
    <property type="term" value="F:endo-1,4-beta-xylanase activity"/>
    <property type="evidence" value="ECO:0007669"/>
    <property type="project" value="UniProtKB-EC"/>
</dbReference>
<dbReference type="GO" id="GO:0016810">
    <property type="term" value="F:hydrolase activity, acting on carbon-nitrogen (but not peptide) bonds"/>
    <property type="evidence" value="ECO:0007669"/>
    <property type="project" value="InterPro"/>
</dbReference>
<evidence type="ECO:0000313" key="2">
    <source>
        <dbReference type="EMBL" id="NYE35436.1"/>
    </source>
</evidence>
<dbReference type="PROSITE" id="PS51677">
    <property type="entry name" value="NODB"/>
    <property type="match status" value="1"/>
</dbReference>
<feature type="domain" description="NodB homology" evidence="1">
    <location>
        <begin position="30"/>
        <end position="217"/>
    </location>
</feature>
<sequence length="227" mass="23255">MNGAGRAAFVPGGAVAPTETPVATARGTGRVAALTFDDGPDPRQTGRLLDVLADLGVTATFCVVGDNVRAPGGAELLRRTVAEGHALANHSTDFADLGAATAAEAEALLRANLAIIREALGDPYAPVPWFRAPNGSLGRTGPVAVRLGMQPLGLGRVIHDWDGCDDRSVTTLAHRLRTAITPGAVVLAHDGGGDRGTTVDAVALVVAEKLDAGYRFTLPRGGAGEQR</sequence>
<dbReference type="CDD" id="cd10917">
    <property type="entry name" value="CE4_NodB_like_6s_7s"/>
    <property type="match status" value="1"/>
</dbReference>
<protein>
    <submittedName>
        <fullName evidence="2">Endo-1,4-beta-xylanase</fullName>
        <ecNumber evidence="2">3.2.1.8</ecNumber>
    </submittedName>
</protein>
<reference evidence="2 3" key="1">
    <citation type="submission" date="2020-07" db="EMBL/GenBank/DDBJ databases">
        <authorList>
            <person name="Partida-Martinez L."/>
            <person name="Huntemann M."/>
            <person name="Clum A."/>
            <person name="Wang J."/>
            <person name="Palaniappan K."/>
            <person name="Ritter S."/>
            <person name="Chen I.-M."/>
            <person name="Stamatis D."/>
            <person name="Reddy T."/>
            <person name="O'Malley R."/>
            <person name="Daum C."/>
            <person name="Shapiro N."/>
            <person name="Ivanova N."/>
            <person name="Kyrpides N."/>
            <person name="Woyke T."/>
        </authorList>
    </citation>
    <scope>NUCLEOTIDE SEQUENCE [LARGE SCALE GENOMIC DNA]</scope>
    <source>
        <strain evidence="2 3">AT2.17</strain>
    </source>
</reference>
<dbReference type="PANTHER" id="PTHR10587">
    <property type="entry name" value="GLYCOSYL TRANSFERASE-RELATED"/>
    <property type="match status" value="1"/>
</dbReference>
<keyword evidence="2" id="KW-0858">Xylan degradation</keyword>
<accession>A0A7Y9GZY2</accession>
<dbReference type="Pfam" id="PF01522">
    <property type="entry name" value="Polysacc_deac_1"/>
    <property type="match status" value="1"/>
</dbReference>
<dbReference type="Gene3D" id="3.20.20.370">
    <property type="entry name" value="Glycoside hydrolase/deacetylase"/>
    <property type="match status" value="1"/>
</dbReference>
<name>A0A7Y9GZY2_9ACTN</name>
<keyword evidence="3" id="KW-1185">Reference proteome</keyword>
<proteinExistence type="predicted"/>
<dbReference type="EMBL" id="JACCBW010000001">
    <property type="protein sequence ID" value="NYE35436.1"/>
    <property type="molecule type" value="Genomic_DNA"/>
</dbReference>
<reference evidence="2 3" key="2">
    <citation type="submission" date="2020-08" db="EMBL/GenBank/DDBJ databases">
        <title>The Agave Microbiome: Exploring the role of microbial communities in plant adaptations to desert environments.</title>
        <authorList>
            <person name="Partida-Martinez L.P."/>
        </authorList>
    </citation>
    <scope>NUCLEOTIDE SEQUENCE [LARGE SCALE GENOMIC DNA]</scope>
    <source>
        <strain evidence="2 3">AT2.17</strain>
    </source>
</reference>
<gene>
    <name evidence="2" type="ORF">F4692_000540</name>
</gene>
<dbReference type="GO" id="GO:0045493">
    <property type="term" value="P:xylan catabolic process"/>
    <property type="evidence" value="ECO:0007669"/>
    <property type="project" value="UniProtKB-KW"/>
</dbReference>
<keyword evidence="2" id="KW-0119">Carbohydrate metabolism</keyword>
<dbReference type="RefSeq" id="WP_179618092.1">
    <property type="nucleotide sequence ID" value="NZ_JACCBW010000001.1"/>
</dbReference>
<dbReference type="AlphaFoldDB" id="A0A7Y9GZY2"/>
<organism evidence="2 3">
    <name type="scientific">Nocardioides cavernae</name>
    <dbReference type="NCBI Taxonomy" id="1921566"/>
    <lineage>
        <taxon>Bacteria</taxon>
        <taxon>Bacillati</taxon>
        <taxon>Actinomycetota</taxon>
        <taxon>Actinomycetes</taxon>
        <taxon>Propionibacteriales</taxon>
        <taxon>Nocardioidaceae</taxon>
        <taxon>Nocardioides</taxon>
    </lineage>
</organism>
<dbReference type="InterPro" id="IPR002509">
    <property type="entry name" value="NODB_dom"/>
</dbReference>
<dbReference type="SUPFAM" id="SSF88713">
    <property type="entry name" value="Glycoside hydrolase/deacetylase"/>
    <property type="match status" value="1"/>
</dbReference>
<dbReference type="InterPro" id="IPR050248">
    <property type="entry name" value="Polysacc_deacetylase_ArnD"/>
</dbReference>
<evidence type="ECO:0000313" key="3">
    <source>
        <dbReference type="Proteomes" id="UP000549911"/>
    </source>
</evidence>
<dbReference type="Proteomes" id="UP000549911">
    <property type="component" value="Unassembled WGS sequence"/>
</dbReference>
<dbReference type="EC" id="3.2.1.8" evidence="2"/>
<keyword evidence="2" id="KW-0624">Polysaccharide degradation</keyword>
<dbReference type="InterPro" id="IPR011330">
    <property type="entry name" value="Glyco_hydro/deAcase_b/a-brl"/>
</dbReference>
<keyword evidence="2" id="KW-0326">Glycosidase</keyword>
<evidence type="ECO:0000259" key="1">
    <source>
        <dbReference type="PROSITE" id="PS51677"/>
    </source>
</evidence>
<comment type="caution">
    <text evidence="2">The sequence shown here is derived from an EMBL/GenBank/DDBJ whole genome shotgun (WGS) entry which is preliminary data.</text>
</comment>
<keyword evidence="2" id="KW-0378">Hydrolase</keyword>